<dbReference type="AlphaFoldDB" id="A0A7S2SS40"/>
<sequence length="150" mass="15406">MPQACEPTRAGSWHPGSGLAVPAAGGLGEGDENRSPPLPNGAPAISSSRGNGLPTGSGSADAFQYTCPASAPGTTAGISDEQRGGSSAIISKPGPAPTHRVHHPPQNGSLFEEGLLDEMTDADLAEIEAAEAVHHQRQLEQEQQKRQRTA</sequence>
<accession>A0A7S2SS40</accession>
<dbReference type="EMBL" id="HBHJ01027774">
    <property type="protein sequence ID" value="CAD9707414.1"/>
    <property type="molecule type" value="Transcribed_RNA"/>
</dbReference>
<protein>
    <submittedName>
        <fullName evidence="2">Uncharacterized protein</fullName>
    </submittedName>
</protein>
<name>A0A7S2SS40_9STRA</name>
<proteinExistence type="predicted"/>
<feature type="region of interest" description="Disordered" evidence="1">
    <location>
        <begin position="1"/>
        <end position="111"/>
    </location>
</feature>
<feature type="compositionally biased region" description="Polar residues" evidence="1">
    <location>
        <begin position="45"/>
        <end position="58"/>
    </location>
</feature>
<organism evidence="2">
    <name type="scientific">Rhizochromulina marina</name>
    <dbReference type="NCBI Taxonomy" id="1034831"/>
    <lineage>
        <taxon>Eukaryota</taxon>
        <taxon>Sar</taxon>
        <taxon>Stramenopiles</taxon>
        <taxon>Ochrophyta</taxon>
        <taxon>Dictyochophyceae</taxon>
        <taxon>Rhizochromulinales</taxon>
        <taxon>Rhizochromulina</taxon>
    </lineage>
</organism>
<evidence type="ECO:0000256" key="1">
    <source>
        <dbReference type="SAM" id="MobiDB-lite"/>
    </source>
</evidence>
<evidence type="ECO:0000313" key="2">
    <source>
        <dbReference type="EMBL" id="CAD9707414.1"/>
    </source>
</evidence>
<reference evidence="2" key="1">
    <citation type="submission" date="2021-01" db="EMBL/GenBank/DDBJ databases">
        <authorList>
            <person name="Corre E."/>
            <person name="Pelletier E."/>
            <person name="Niang G."/>
            <person name="Scheremetjew M."/>
            <person name="Finn R."/>
            <person name="Kale V."/>
            <person name="Holt S."/>
            <person name="Cochrane G."/>
            <person name="Meng A."/>
            <person name="Brown T."/>
            <person name="Cohen L."/>
        </authorList>
    </citation>
    <scope>NUCLEOTIDE SEQUENCE</scope>
    <source>
        <strain evidence="2">CCMP1243</strain>
    </source>
</reference>
<gene>
    <name evidence="2" type="ORF">RMAR1173_LOCUS18405</name>
</gene>